<name>A0A1Y2FI90_9FUNG</name>
<protein>
    <submittedName>
        <fullName evidence="1">Uncharacterized protein</fullName>
    </submittedName>
</protein>
<comment type="caution">
    <text evidence="1">The sequence shown here is derived from an EMBL/GenBank/DDBJ whole genome shotgun (WGS) entry which is preliminary data.</text>
</comment>
<sequence>MASISLMCTKDDNGNLCPAAEASLNNKVIDTNAINLTCKSKKCIESLSYMVEATLDNIDDIGSLSISNSNNLANTKKVFLALLSNLNSEKCITQIVDNAKSGALSLNINYAKLFTIGILFILLL</sequence>
<keyword evidence="2" id="KW-1185">Reference proteome</keyword>
<dbReference type="AlphaFoldDB" id="A0A1Y2FI90"/>
<reference evidence="1 2" key="1">
    <citation type="submission" date="2016-08" db="EMBL/GenBank/DDBJ databases">
        <title>A Parts List for Fungal Cellulosomes Revealed by Comparative Genomics.</title>
        <authorList>
            <consortium name="DOE Joint Genome Institute"/>
            <person name="Haitjema C.H."/>
            <person name="Gilmore S.P."/>
            <person name="Henske J.K."/>
            <person name="Solomon K.V."/>
            <person name="De Groot R."/>
            <person name="Kuo A."/>
            <person name="Mondo S.J."/>
            <person name="Salamov A.A."/>
            <person name="Labutti K."/>
            <person name="Zhao Z."/>
            <person name="Chiniquy J."/>
            <person name="Barry K."/>
            <person name="Brewer H.M."/>
            <person name="Purvine S.O."/>
            <person name="Wright A.T."/>
            <person name="Boxma B."/>
            <person name="Van Alen T."/>
            <person name="Hackstein J.H."/>
            <person name="Baker S.E."/>
            <person name="Grigoriev I.V."/>
            <person name="O'Malley M.A."/>
        </authorList>
    </citation>
    <scope>NUCLEOTIDE SEQUENCE [LARGE SCALE GENOMIC DNA]</scope>
    <source>
        <strain evidence="1 2">G1</strain>
    </source>
</reference>
<gene>
    <name evidence="1" type="ORF">LY90DRAFT_697282</name>
</gene>
<evidence type="ECO:0000313" key="2">
    <source>
        <dbReference type="Proteomes" id="UP000193920"/>
    </source>
</evidence>
<evidence type="ECO:0000313" key="1">
    <source>
        <dbReference type="EMBL" id="ORY83327.1"/>
    </source>
</evidence>
<organism evidence="1 2">
    <name type="scientific">Neocallimastix californiae</name>
    <dbReference type="NCBI Taxonomy" id="1754190"/>
    <lineage>
        <taxon>Eukaryota</taxon>
        <taxon>Fungi</taxon>
        <taxon>Fungi incertae sedis</taxon>
        <taxon>Chytridiomycota</taxon>
        <taxon>Chytridiomycota incertae sedis</taxon>
        <taxon>Neocallimastigomycetes</taxon>
        <taxon>Neocallimastigales</taxon>
        <taxon>Neocallimastigaceae</taxon>
        <taxon>Neocallimastix</taxon>
    </lineage>
</organism>
<dbReference type="Proteomes" id="UP000193920">
    <property type="component" value="Unassembled WGS sequence"/>
</dbReference>
<accession>A0A1Y2FI90</accession>
<proteinExistence type="predicted"/>
<dbReference type="EMBL" id="MCOG01000007">
    <property type="protein sequence ID" value="ORY83327.1"/>
    <property type="molecule type" value="Genomic_DNA"/>
</dbReference>